<feature type="transmembrane region" description="Helical" evidence="17">
    <location>
        <begin position="441"/>
        <end position="459"/>
    </location>
</feature>
<feature type="transmembrane region" description="Helical" evidence="17">
    <location>
        <begin position="490"/>
        <end position="513"/>
    </location>
</feature>
<dbReference type="Pfam" id="PF12769">
    <property type="entry name" value="PNTB_4TM"/>
    <property type="match status" value="1"/>
</dbReference>
<evidence type="ECO:0000256" key="17">
    <source>
        <dbReference type="SAM" id="Phobius"/>
    </source>
</evidence>
<dbReference type="InterPro" id="IPR026255">
    <property type="entry name" value="NADP_transhyd_a"/>
</dbReference>
<keyword evidence="5" id="KW-1003">Cell membrane</keyword>
<keyword evidence="11 17" id="KW-1133">Transmembrane helix</keyword>
<dbReference type="GO" id="GO:0005886">
    <property type="term" value="C:plasma membrane"/>
    <property type="evidence" value="ECO:0007669"/>
    <property type="project" value="UniProtKB-SubCell"/>
</dbReference>
<comment type="subunit">
    <text evidence="16">Heterodimer of an alpha (PntA) and a beta (PntB) chain.</text>
</comment>
<dbReference type="RefSeq" id="WP_071165802.1">
    <property type="nucleotide sequence ID" value="NZ_CP017781.1"/>
</dbReference>
<protein>
    <recommendedName>
        <fullName evidence="15 16">NAD(P) transhydrogenase subunit alpha</fullName>
        <ecNumber evidence="4 16">7.1.1.1</ecNumber>
    </recommendedName>
</protein>
<evidence type="ECO:0000256" key="2">
    <source>
        <dbReference type="ARBA" id="ARBA00004429"/>
    </source>
</evidence>
<evidence type="ECO:0000256" key="4">
    <source>
        <dbReference type="ARBA" id="ARBA00012943"/>
    </source>
</evidence>
<dbReference type="KEGG" id="rhp:LPB142_05910"/>
<organism evidence="20 21">
    <name type="scientific">Rhodobacter xanthinilyticus</name>
    <dbReference type="NCBI Taxonomy" id="1850250"/>
    <lineage>
        <taxon>Bacteria</taxon>
        <taxon>Pseudomonadati</taxon>
        <taxon>Pseudomonadota</taxon>
        <taxon>Alphaproteobacteria</taxon>
        <taxon>Rhodobacterales</taxon>
        <taxon>Rhodobacter group</taxon>
        <taxon>Rhodobacter</taxon>
    </lineage>
</organism>
<name>A0A1D9MB10_9RHOB</name>
<evidence type="ECO:0000256" key="9">
    <source>
        <dbReference type="ARBA" id="ARBA00022857"/>
    </source>
</evidence>
<dbReference type="PIRSF" id="PIRSF000203">
    <property type="entry name" value="NADP_transhydrogenase_alpha"/>
    <property type="match status" value="1"/>
</dbReference>
<keyword evidence="8 16" id="KW-0547">Nucleotide-binding</keyword>
<evidence type="ECO:0000256" key="15">
    <source>
        <dbReference type="ARBA" id="ARBA00071831"/>
    </source>
</evidence>
<dbReference type="InterPro" id="IPR024605">
    <property type="entry name" value="NADP_transhyd_a_C"/>
</dbReference>
<dbReference type="Pfam" id="PF05222">
    <property type="entry name" value="AlaDh_PNT_N"/>
    <property type="match status" value="1"/>
</dbReference>
<comment type="function">
    <text evidence="1 16">The transhydrogenation between NADH and NADP is coupled to respiration and ATP hydrolysis and functions as a proton pump across the membrane.</text>
</comment>
<accession>A0A1D9MB10</accession>
<reference evidence="20 21" key="1">
    <citation type="submission" date="2016-10" db="EMBL/GenBank/DDBJ databases">
        <title>Rhodobacter sp. LPB0142, isolated from sea water.</title>
        <authorList>
            <person name="Kim E."/>
            <person name="Yi H."/>
        </authorList>
    </citation>
    <scope>NUCLEOTIDE SEQUENCE [LARGE SCALE GENOMIC DNA]</scope>
    <source>
        <strain evidence="20 21">LPB0142</strain>
    </source>
</reference>
<comment type="similarity">
    <text evidence="3 16">Belongs to the AlaDH/PNT family.</text>
</comment>
<dbReference type="SMART" id="SM01002">
    <property type="entry name" value="AlaDh_PNT_C"/>
    <property type="match status" value="1"/>
</dbReference>
<keyword evidence="13 17" id="KW-0472">Membrane</keyword>
<evidence type="ECO:0000259" key="18">
    <source>
        <dbReference type="SMART" id="SM01002"/>
    </source>
</evidence>
<dbReference type="PANTHER" id="PTHR10160:SF19">
    <property type="entry name" value="PROTON-TRANSLOCATING NAD(P)(+) TRANSHYDROGENASE"/>
    <property type="match status" value="1"/>
</dbReference>
<evidence type="ECO:0000259" key="19">
    <source>
        <dbReference type="SMART" id="SM01003"/>
    </source>
</evidence>
<evidence type="ECO:0000256" key="11">
    <source>
        <dbReference type="ARBA" id="ARBA00022989"/>
    </source>
</evidence>
<dbReference type="NCBIfam" id="TIGR00561">
    <property type="entry name" value="pntA"/>
    <property type="match status" value="1"/>
</dbReference>
<dbReference type="GO" id="GO:0050661">
    <property type="term" value="F:NADP binding"/>
    <property type="evidence" value="ECO:0007669"/>
    <property type="project" value="TreeGrafter"/>
</dbReference>
<dbReference type="Pfam" id="PF01262">
    <property type="entry name" value="AlaDh_PNT_C"/>
    <property type="match status" value="1"/>
</dbReference>
<keyword evidence="12 16" id="KW-0520">NAD</keyword>
<keyword evidence="6" id="KW-0997">Cell inner membrane</keyword>
<evidence type="ECO:0000256" key="7">
    <source>
        <dbReference type="ARBA" id="ARBA00022692"/>
    </source>
</evidence>
<sequence>MKIGAPKEIFEGESRVAMTPDSALQLQKLGHTCFIEAGAGHAAGFEDKAYEKAGVSVVATAPELFAAVDFVVKVRPPTETEMKRLGAGQTLISFFYPAQNAEMLETAKATGANVIAMDMVPRISRAQKMDALSSMANISGYRAVIEAGNNFGRFFTGQVTAAGKVPPAKVLIVGAGVAGLAAIGTSTALGAITYAFDVRPEVAEQIESMGAEFVYLDFEESQTDGAATGGYAAPSSPEFREAQLKKFRELAPDMDIVITTALIPGRDAPKLWLADMVAAMKRGSVVVDLAAERGGNCDLTVKDEKVVTENGVTVVGYTDFPSRMAAQASQLYATNIRHMMTDLTPGKDGVVNHNMEDDVIRGATVAHQGAITYPPPPPKIAAIAAQKPKEKVKEPTPEERRAAEHAAFKKATRTQVGLLALGTLIMLAVGSVAPVSFMSHFVVFALSCFVGFQVIWNVSHSLHTPLMAVTNAISGIVILGALLQVGSGNWIVVILAALSVLIATVNIVGGFLVTRRMLAMFQKS</sequence>
<comment type="subcellular location">
    <subcellularLocation>
        <location evidence="2">Cell inner membrane</location>
        <topology evidence="2">Multi-pass membrane protein</topology>
    </subcellularLocation>
</comment>
<feature type="domain" description="Alanine dehydrogenase/pyridine nucleotide transhydrogenase NAD(H)-binding" evidence="18">
    <location>
        <begin position="148"/>
        <end position="316"/>
    </location>
</feature>
<dbReference type="InterPro" id="IPR007698">
    <property type="entry name" value="AlaDH/PNT_NAD(H)-bd"/>
</dbReference>
<dbReference type="SUPFAM" id="SSF52283">
    <property type="entry name" value="Formate/glycerate dehydrogenase catalytic domain-like"/>
    <property type="match status" value="1"/>
</dbReference>
<keyword evidence="10 16" id="KW-1278">Translocase</keyword>
<evidence type="ECO:0000256" key="3">
    <source>
        <dbReference type="ARBA" id="ARBA00005689"/>
    </source>
</evidence>
<dbReference type="Proteomes" id="UP000176562">
    <property type="component" value="Chromosome"/>
</dbReference>
<proteinExistence type="inferred from homology"/>
<keyword evidence="7 17" id="KW-0812">Transmembrane</keyword>
<dbReference type="SMART" id="SM01003">
    <property type="entry name" value="AlaDh_PNT_N"/>
    <property type="match status" value="1"/>
</dbReference>
<evidence type="ECO:0000256" key="12">
    <source>
        <dbReference type="ARBA" id="ARBA00023027"/>
    </source>
</evidence>
<dbReference type="FunFam" id="3.40.50.720:FF:000028">
    <property type="entry name" value="NAD(P) transhydrogenase subunit alpha"/>
    <property type="match status" value="1"/>
</dbReference>
<evidence type="ECO:0000256" key="14">
    <source>
        <dbReference type="ARBA" id="ARBA00048202"/>
    </source>
</evidence>
<dbReference type="GO" id="GO:0006740">
    <property type="term" value="P:NADPH regeneration"/>
    <property type="evidence" value="ECO:0007669"/>
    <property type="project" value="TreeGrafter"/>
</dbReference>
<feature type="transmembrane region" description="Helical" evidence="17">
    <location>
        <begin position="466"/>
        <end position="484"/>
    </location>
</feature>
<dbReference type="InterPro" id="IPR036291">
    <property type="entry name" value="NAD(P)-bd_dom_sf"/>
</dbReference>
<dbReference type="EMBL" id="CP017781">
    <property type="protein sequence ID" value="AOZ68909.1"/>
    <property type="molecule type" value="Genomic_DNA"/>
</dbReference>
<evidence type="ECO:0000256" key="10">
    <source>
        <dbReference type="ARBA" id="ARBA00022967"/>
    </source>
</evidence>
<evidence type="ECO:0000256" key="13">
    <source>
        <dbReference type="ARBA" id="ARBA00023136"/>
    </source>
</evidence>
<dbReference type="AlphaFoldDB" id="A0A1D9MB10"/>
<keyword evidence="9 16" id="KW-0521">NADP</keyword>
<dbReference type="STRING" id="1850250.LPB142_05910"/>
<dbReference type="EC" id="7.1.1.1" evidence="4 16"/>
<evidence type="ECO:0000256" key="16">
    <source>
        <dbReference type="PIRNR" id="PIRNR000203"/>
    </source>
</evidence>
<dbReference type="CDD" id="cd05304">
    <property type="entry name" value="Rubrum_tdh"/>
    <property type="match status" value="1"/>
</dbReference>
<dbReference type="InterPro" id="IPR007886">
    <property type="entry name" value="AlaDH/PNT_N"/>
</dbReference>
<evidence type="ECO:0000313" key="21">
    <source>
        <dbReference type="Proteomes" id="UP000176562"/>
    </source>
</evidence>
<feature type="domain" description="Alanine dehydrogenase/pyridine nucleotide transhydrogenase N-terminal" evidence="19">
    <location>
        <begin position="4"/>
        <end position="139"/>
    </location>
</feature>
<dbReference type="PANTHER" id="PTHR10160">
    <property type="entry name" value="NAD(P) TRANSHYDROGENASE"/>
    <property type="match status" value="1"/>
</dbReference>
<dbReference type="SUPFAM" id="SSF51735">
    <property type="entry name" value="NAD(P)-binding Rossmann-fold domains"/>
    <property type="match status" value="1"/>
</dbReference>
<evidence type="ECO:0000313" key="20">
    <source>
        <dbReference type="EMBL" id="AOZ68909.1"/>
    </source>
</evidence>
<dbReference type="Gene3D" id="3.40.50.720">
    <property type="entry name" value="NAD(P)-binding Rossmann-like Domain"/>
    <property type="match status" value="2"/>
</dbReference>
<dbReference type="NCBIfam" id="NF006942">
    <property type="entry name" value="PRK09424.1"/>
    <property type="match status" value="1"/>
</dbReference>
<evidence type="ECO:0000256" key="8">
    <source>
        <dbReference type="ARBA" id="ARBA00022741"/>
    </source>
</evidence>
<dbReference type="GO" id="GO:0008750">
    <property type="term" value="F:proton-translocating NAD(P)+ transhydrogenase activity"/>
    <property type="evidence" value="ECO:0007669"/>
    <property type="project" value="UniProtKB-EC"/>
</dbReference>
<keyword evidence="21" id="KW-1185">Reference proteome</keyword>
<comment type="catalytic activity">
    <reaction evidence="14 16">
        <text>NAD(+) + NADPH + H(+)(in) = NADH + NADP(+) + H(+)(out)</text>
        <dbReference type="Rhea" id="RHEA:47992"/>
        <dbReference type="ChEBI" id="CHEBI:15378"/>
        <dbReference type="ChEBI" id="CHEBI:57540"/>
        <dbReference type="ChEBI" id="CHEBI:57783"/>
        <dbReference type="ChEBI" id="CHEBI:57945"/>
        <dbReference type="ChEBI" id="CHEBI:58349"/>
        <dbReference type="EC" id="7.1.1.1"/>
    </reaction>
</comment>
<feature type="transmembrane region" description="Helical" evidence="17">
    <location>
        <begin position="416"/>
        <end position="435"/>
    </location>
</feature>
<evidence type="ECO:0000256" key="5">
    <source>
        <dbReference type="ARBA" id="ARBA00022475"/>
    </source>
</evidence>
<gene>
    <name evidence="20" type="ORF">LPB142_05910</name>
</gene>
<evidence type="ECO:0000256" key="6">
    <source>
        <dbReference type="ARBA" id="ARBA00022519"/>
    </source>
</evidence>
<evidence type="ECO:0000256" key="1">
    <source>
        <dbReference type="ARBA" id="ARBA00003943"/>
    </source>
</evidence>